<organism evidence="2 3">
    <name type="scientific">Ligilactobacillus agilis</name>
    <dbReference type="NCBI Taxonomy" id="1601"/>
    <lineage>
        <taxon>Bacteria</taxon>
        <taxon>Bacillati</taxon>
        <taxon>Bacillota</taxon>
        <taxon>Bacilli</taxon>
        <taxon>Lactobacillales</taxon>
        <taxon>Lactobacillaceae</taxon>
        <taxon>Ligilactobacillus</taxon>
    </lineage>
</organism>
<name>A0A6F9YPG1_9LACO</name>
<evidence type="ECO:0000313" key="1">
    <source>
        <dbReference type="EMBL" id="GET09432.1"/>
    </source>
</evidence>
<dbReference type="AlphaFoldDB" id="A0A6F9YPG1"/>
<dbReference type="RefSeq" id="WP_172577866.1">
    <property type="nucleotide sequence ID" value="NZ_BLAN01000135.1"/>
</dbReference>
<reference evidence="1" key="2">
    <citation type="submission" date="2019-10" db="EMBL/GenBank/DDBJ databases">
        <title>Lactobacillus agilis SY111 Whole Genome Sequencing Project.</title>
        <authorList>
            <person name="Suzuki S."/>
            <person name="Endo A."/>
            <person name="Maeno S."/>
            <person name="Shiwa Y."/>
            <person name="Matsutani M."/>
            <person name="Kajikawa A."/>
        </authorList>
    </citation>
    <scope>NUCLEOTIDE SEQUENCE</scope>
    <source>
        <strain evidence="1">SY111</strain>
    </source>
</reference>
<gene>
    <name evidence="2" type="ORF">SN811_20390</name>
    <name evidence="1" type="ORF">SY111_20560</name>
</gene>
<reference evidence="2 3" key="1">
    <citation type="submission" date="2019-10" db="EMBL/GenBank/DDBJ databases">
        <title>Lactobacillus agilis SN811 Whole Genome Sequencing Project.</title>
        <authorList>
            <person name="Suzuki S."/>
            <person name="Endo A."/>
            <person name="Maeno S."/>
            <person name="Shiwa Y."/>
            <person name="Matsutani M."/>
            <person name="Kajikawa A."/>
        </authorList>
    </citation>
    <scope>NUCLEOTIDE SEQUENCE [LARGE SCALE GENOMIC DNA]</scope>
    <source>
        <strain evidence="2 3">SN811</strain>
    </source>
</reference>
<dbReference type="Proteomes" id="UP000494160">
    <property type="component" value="Unassembled WGS sequence"/>
</dbReference>
<comment type="caution">
    <text evidence="2">The sequence shown here is derived from an EMBL/GenBank/DDBJ whole genome shotgun (WGS) entry which is preliminary data.</text>
</comment>
<evidence type="ECO:0000313" key="2">
    <source>
        <dbReference type="EMBL" id="GET13539.1"/>
    </source>
</evidence>
<dbReference type="Proteomes" id="UP000494178">
    <property type="component" value="Unassembled WGS sequence"/>
</dbReference>
<dbReference type="EMBL" id="BLAP01000070">
    <property type="protein sequence ID" value="GET13539.1"/>
    <property type="molecule type" value="Genomic_DNA"/>
</dbReference>
<dbReference type="Pfam" id="PF12784">
    <property type="entry name" value="PDDEXK_2"/>
    <property type="match status" value="1"/>
</dbReference>
<evidence type="ECO:0000313" key="3">
    <source>
        <dbReference type="Proteomes" id="UP000494160"/>
    </source>
</evidence>
<sequence length="51" mass="6160">MRVNREEVTKKDLVYYGPRFDIYAEDEFGTIYDLEMQNSDKGDLAERMLMY</sequence>
<proteinExistence type="predicted"/>
<protein>
    <submittedName>
        <fullName evidence="2">Uncharacterized protein</fullName>
    </submittedName>
</protein>
<accession>A0A6F9YPG1</accession>
<dbReference type="EMBL" id="BLAN01000135">
    <property type="protein sequence ID" value="GET09432.1"/>
    <property type="molecule type" value="Genomic_DNA"/>
</dbReference>